<dbReference type="Gene3D" id="1.10.1710.10">
    <property type="entry name" value="ProQ/FinO domain"/>
    <property type="match status" value="1"/>
</dbReference>
<dbReference type="RefSeq" id="WP_040041812.1">
    <property type="nucleotide sequence ID" value="NZ_JWJG01000028.1"/>
</dbReference>
<dbReference type="STRING" id="709839.TSA66_23890"/>
<keyword evidence="3" id="KW-0143">Chaperone</keyword>
<comment type="caution">
    <text evidence="6">The sequence shown here is derived from an EMBL/GenBank/DDBJ whole genome shotgun (WGS) entry which is preliminary data.</text>
</comment>
<dbReference type="EMBL" id="JWJG01000028">
    <property type="protein sequence ID" value="KIF83187.1"/>
    <property type="molecule type" value="Genomic_DNA"/>
</dbReference>
<keyword evidence="1" id="KW-0963">Cytoplasm</keyword>
<evidence type="ECO:0000256" key="1">
    <source>
        <dbReference type="ARBA" id="ARBA00022490"/>
    </source>
</evidence>
<organism evidence="6 7">
    <name type="scientific">Noviherbaspirillum autotrophicum</name>
    <dbReference type="NCBI Taxonomy" id="709839"/>
    <lineage>
        <taxon>Bacteria</taxon>
        <taxon>Pseudomonadati</taxon>
        <taxon>Pseudomonadota</taxon>
        <taxon>Betaproteobacteria</taxon>
        <taxon>Burkholderiales</taxon>
        <taxon>Oxalobacteraceae</taxon>
        <taxon>Noviherbaspirillum</taxon>
    </lineage>
</organism>
<evidence type="ECO:0000256" key="4">
    <source>
        <dbReference type="SAM" id="MobiDB-lite"/>
    </source>
</evidence>
<dbReference type="PANTHER" id="PTHR38106:SF1">
    <property type="entry name" value="RNA CHAPERONE PROQ"/>
    <property type="match status" value="1"/>
</dbReference>
<feature type="region of interest" description="Disordered" evidence="4">
    <location>
        <begin position="115"/>
        <end position="139"/>
    </location>
</feature>
<evidence type="ECO:0000256" key="3">
    <source>
        <dbReference type="ARBA" id="ARBA00023186"/>
    </source>
</evidence>
<accession>A0A0C1YRB7</accession>
<evidence type="ECO:0000313" key="7">
    <source>
        <dbReference type="Proteomes" id="UP000031572"/>
    </source>
</evidence>
<dbReference type="GO" id="GO:0033592">
    <property type="term" value="F:RNA strand annealing activity"/>
    <property type="evidence" value="ECO:0007669"/>
    <property type="project" value="InterPro"/>
</dbReference>
<dbReference type="GO" id="GO:0010608">
    <property type="term" value="P:post-transcriptional regulation of gene expression"/>
    <property type="evidence" value="ECO:0007669"/>
    <property type="project" value="InterPro"/>
</dbReference>
<name>A0A0C1YRB7_9BURK</name>
<proteinExistence type="predicted"/>
<dbReference type="Pfam" id="PF04352">
    <property type="entry name" value="ProQ"/>
    <property type="match status" value="1"/>
</dbReference>
<dbReference type="SMART" id="SM00945">
    <property type="entry name" value="ProQ"/>
    <property type="match status" value="1"/>
</dbReference>
<dbReference type="InterPro" id="IPR023529">
    <property type="entry name" value="ProQ"/>
</dbReference>
<keyword evidence="7" id="KW-1185">Reference proteome</keyword>
<gene>
    <name evidence="6" type="ORF">TSA66_23890</name>
</gene>
<dbReference type="Proteomes" id="UP000031572">
    <property type="component" value="Unassembled WGS sequence"/>
</dbReference>
<dbReference type="OrthoDB" id="9180746at2"/>
<sequence>MTMPASASNAVNAARALLKQIQENFPVFHENKPLAIGIDKQLFAQMPEVDKKTLRIALGLHTGSTRYLKSMEKAVSRFNLDGSSAGDVDDAHRAHAAETLRARFKKAAELKKAQQEALKAERQHAEKLRQLAEKFSPRH</sequence>
<dbReference type="InterPro" id="IPR016103">
    <property type="entry name" value="ProQ/FinO"/>
</dbReference>
<dbReference type="GO" id="GO:0034057">
    <property type="term" value="F:RNA strand-exchange activity"/>
    <property type="evidence" value="ECO:0007669"/>
    <property type="project" value="InterPro"/>
</dbReference>
<keyword evidence="2" id="KW-0694">RNA-binding</keyword>
<dbReference type="AlphaFoldDB" id="A0A0C1YRB7"/>
<dbReference type="SUPFAM" id="SSF48657">
    <property type="entry name" value="FinO-like"/>
    <property type="match status" value="1"/>
</dbReference>
<dbReference type="InterPro" id="IPR036442">
    <property type="entry name" value="ProQ/FinO_sf"/>
</dbReference>
<evidence type="ECO:0000313" key="6">
    <source>
        <dbReference type="EMBL" id="KIF83187.1"/>
    </source>
</evidence>
<protein>
    <recommendedName>
        <fullName evidence="5">ProQ/FinO domain-containing protein</fullName>
    </recommendedName>
</protein>
<feature type="domain" description="ProQ/FinO" evidence="5">
    <location>
        <begin position="9"/>
        <end position="116"/>
    </location>
</feature>
<dbReference type="GO" id="GO:0005829">
    <property type="term" value="C:cytosol"/>
    <property type="evidence" value="ECO:0007669"/>
    <property type="project" value="TreeGrafter"/>
</dbReference>
<dbReference type="PANTHER" id="PTHR38106">
    <property type="entry name" value="RNA CHAPERONE PROQ"/>
    <property type="match status" value="1"/>
</dbReference>
<reference evidence="6 7" key="1">
    <citation type="submission" date="2014-12" db="EMBL/GenBank/DDBJ databases">
        <title>Denitrispirillum autotrophicum gen. nov., sp. nov., Denitrifying, Facultatively Autotrophic Bacteria Isolated from Rice Paddy Soil.</title>
        <authorList>
            <person name="Ishii S."/>
            <person name="Ashida N."/>
            <person name="Ohno H."/>
            <person name="Otsuka S."/>
            <person name="Yokota A."/>
            <person name="Senoo K."/>
        </authorList>
    </citation>
    <scope>NUCLEOTIDE SEQUENCE [LARGE SCALE GENOMIC DNA]</scope>
    <source>
        <strain evidence="6 7">TSA66</strain>
    </source>
</reference>
<evidence type="ECO:0000259" key="5">
    <source>
        <dbReference type="SMART" id="SM00945"/>
    </source>
</evidence>
<evidence type="ECO:0000256" key="2">
    <source>
        <dbReference type="ARBA" id="ARBA00022884"/>
    </source>
</evidence>